<feature type="transmembrane region" description="Helical" evidence="1">
    <location>
        <begin position="42"/>
        <end position="62"/>
    </location>
</feature>
<feature type="transmembrane region" description="Helical" evidence="1">
    <location>
        <begin position="154"/>
        <end position="176"/>
    </location>
</feature>
<keyword evidence="1" id="KW-1133">Transmembrane helix</keyword>
<keyword evidence="1" id="KW-0812">Transmembrane</keyword>
<sequence length="183" mass="18708">MTLMTAISLASAAGLNAYIPLLVFGLLARYSDLVVLPAGWEWLAHPILLGIVALLLIVELVADKIPAVDSVNDIIQTLIRPTSGGIMFGSSAAIDGTGEINWWAVAAGVAIALVVHLTKATTRPVVDAGTLGTGTVVVSSVGDAASLSLSVLGILAPILALILLVAVIAGAVWMVVKVRSRLA</sequence>
<keyword evidence="1" id="KW-0472">Membrane</keyword>
<accession>A0ABY8VGG9</accession>
<protein>
    <submittedName>
        <fullName evidence="3">DUF4126 domain-containing protein</fullName>
    </submittedName>
</protein>
<dbReference type="RefSeq" id="WP_284825586.1">
    <property type="nucleotide sequence ID" value="NZ_CP126969.1"/>
</dbReference>
<organism evidence="3 4">
    <name type="scientific">Corynebacterium breve</name>
    <dbReference type="NCBI Taxonomy" id="3049799"/>
    <lineage>
        <taxon>Bacteria</taxon>
        <taxon>Bacillati</taxon>
        <taxon>Actinomycetota</taxon>
        <taxon>Actinomycetes</taxon>
        <taxon>Mycobacteriales</taxon>
        <taxon>Corynebacteriaceae</taxon>
        <taxon>Corynebacterium</taxon>
    </lineage>
</organism>
<keyword evidence="4" id="KW-1185">Reference proteome</keyword>
<dbReference type="Pfam" id="PF13548">
    <property type="entry name" value="DUF4126"/>
    <property type="match status" value="1"/>
</dbReference>
<dbReference type="InterPro" id="IPR025196">
    <property type="entry name" value="DUF4126"/>
</dbReference>
<dbReference type="Proteomes" id="UP001225598">
    <property type="component" value="Chromosome"/>
</dbReference>
<feature type="transmembrane region" description="Helical" evidence="1">
    <location>
        <begin position="100"/>
        <end position="118"/>
    </location>
</feature>
<proteinExistence type="predicted"/>
<evidence type="ECO:0000256" key="1">
    <source>
        <dbReference type="SAM" id="Phobius"/>
    </source>
</evidence>
<gene>
    <name evidence="3" type="ORF">QP027_02005</name>
</gene>
<feature type="transmembrane region" description="Helical" evidence="1">
    <location>
        <begin position="7"/>
        <end position="30"/>
    </location>
</feature>
<reference evidence="3 4" key="1">
    <citation type="submission" date="2023-05" db="EMBL/GenBank/DDBJ databases">
        <title>Corynebacterium suedekumii sp. nov. and Corynebacterium breve sp. nov. isolated from raw cow's milk.</title>
        <authorList>
            <person name="Baer M.K."/>
            <person name="Mehl L."/>
            <person name="Hellmuth R."/>
            <person name="Marke G."/>
            <person name="Lipski A."/>
        </authorList>
    </citation>
    <scope>NUCLEOTIDE SEQUENCE [LARGE SCALE GENOMIC DNA]</scope>
    <source>
        <strain evidence="3 4">R4</strain>
    </source>
</reference>
<dbReference type="EMBL" id="CP126969">
    <property type="protein sequence ID" value="WIM68197.1"/>
    <property type="molecule type" value="Genomic_DNA"/>
</dbReference>
<evidence type="ECO:0000313" key="4">
    <source>
        <dbReference type="Proteomes" id="UP001225598"/>
    </source>
</evidence>
<evidence type="ECO:0000313" key="3">
    <source>
        <dbReference type="EMBL" id="WIM68197.1"/>
    </source>
</evidence>
<evidence type="ECO:0000259" key="2">
    <source>
        <dbReference type="Pfam" id="PF13548"/>
    </source>
</evidence>
<feature type="domain" description="DUF4126" evidence="2">
    <location>
        <begin position="3"/>
        <end position="176"/>
    </location>
</feature>
<name>A0ABY8VGG9_9CORY</name>